<proteinExistence type="predicted"/>
<dbReference type="STRING" id="555088.DealDRAFT_2756"/>
<dbReference type="Gene3D" id="3.40.50.11900">
    <property type="match status" value="1"/>
</dbReference>
<sequence length="359" mass="40056">MKISFPYMGTSHIAISYLLENLGHEVIYPPKPTKKTLSLGVQHSPEFACLPFKILMGTYLEAVEAGADSLTTSGGFGPCRAGYYGELHKRILHDMGYPVKMLVLEPPLMAPLTFYRNVKSLVRPTSSWTNFYRVFRVAWEKLRALDELEGLLHELRPLAVSKQQITKTYERGLGYIDDAGSVSKVLEAKDAALQDMRAVPVDETFTPLKIGIIGEIYVVLEPFVNHDIEKMLGDMGVYVHRSIFLTNWTKDNAVSNGEKDIRAMAVPYLNQLVGGHGQNSIGETVIYANKGFDGVIQLAPFTCIPEIVAKSIMPTITRDKGIPVMTLFLDEQTGRAGVETRMEAFLDLLKEKRNKQEAI</sequence>
<dbReference type="PANTHER" id="PTHR32329">
    <property type="entry name" value="BIFUNCTIONAL PROTEIN [INCLUDES 2-HYDROXYACYL-COA DEHYDRATASE (N-TER) AND ITS ACTIVATOR DOMAIN (C_TERM)-RELATED"/>
    <property type="match status" value="1"/>
</dbReference>
<comment type="caution">
    <text evidence="1">The sequence shown here is derived from an EMBL/GenBank/DDBJ whole genome shotgun (WGS) entry which is preliminary data.</text>
</comment>
<dbReference type="eggNOG" id="COG3581">
    <property type="taxonomic scope" value="Bacteria"/>
</dbReference>
<dbReference type="Proteomes" id="UP000006443">
    <property type="component" value="Unassembled WGS sequence"/>
</dbReference>
<protein>
    <recommendedName>
        <fullName evidence="3">DUF2229 domain-containing protein</fullName>
    </recommendedName>
</protein>
<accession>C0GJV3</accession>
<dbReference type="AlphaFoldDB" id="C0GJV3"/>
<reference evidence="1 2" key="1">
    <citation type="submission" date="2009-02" db="EMBL/GenBank/DDBJ databases">
        <title>Sequencing of the draft genome and assembly of Dethiobacter alkaliphilus AHT 1.</title>
        <authorList>
            <consortium name="US DOE Joint Genome Institute (JGI-PGF)"/>
            <person name="Lucas S."/>
            <person name="Copeland A."/>
            <person name="Lapidus A."/>
            <person name="Glavina del Rio T."/>
            <person name="Dalin E."/>
            <person name="Tice H."/>
            <person name="Bruce D."/>
            <person name="Goodwin L."/>
            <person name="Pitluck S."/>
            <person name="Larimer F."/>
            <person name="Land M.L."/>
            <person name="Hauser L."/>
            <person name="Muyzer G."/>
        </authorList>
    </citation>
    <scope>NUCLEOTIDE SEQUENCE [LARGE SCALE GENOMIC DNA]</scope>
    <source>
        <strain evidence="1 2">AHT 1</strain>
    </source>
</reference>
<dbReference type="OrthoDB" id="9780120at2"/>
<evidence type="ECO:0008006" key="3">
    <source>
        <dbReference type="Google" id="ProtNLM"/>
    </source>
</evidence>
<keyword evidence="2" id="KW-1185">Reference proteome</keyword>
<name>C0GJV3_DETAL</name>
<gene>
    <name evidence="1" type="ORF">DealDRAFT_2756</name>
</gene>
<dbReference type="RefSeq" id="WP_008518449.1">
    <property type="nucleotide sequence ID" value="NZ_ACJM01000018.1"/>
</dbReference>
<dbReference type="EMBL" id="ACJM01000018">
    <property type="protein sequence ID" value="EEG76411.1"/>
    <property type="molecule type" value="Genomic_DNA"/>
</dbReference>
<evidence type="ECO:0000313" key="2">
    <source>
        <dbReference type="Proteomes" id="UP000006443"/>
    </source>
</evidence>
<dbReference type="InterPro" id="IPR051805">
    <property type="entry name" value="Dehydratase_Activator_Redct"/>
</dbReference>
<dbReference type="PANTHER" id="PTHR32329:SF2">
    <property type="entry name" value="BIFUNCTIONAL PROTEIN [INCLUDES 2-HYDROXYACYL-COA DEHYDRATASE (N-TER) AND ITS ACTIVATOR DOMAIN (C_TERM)"/>
    <property type="match status" value="1"/>
</dbReference>
<evidence type="ECO:0000313" key="1">
    <source>
        <dbReference type="EMBL" id="EEG76411.1"/>
    </source>
</evidence>
<organism evidence="1 2">
    <name type="scientific">Dethiobacter alkaliphilus AHT 1</name>
    <dbReference type="NCBI Taxonomy" id="555088"/>
    <lineage>
        <taxon>Bacteria</taxon>
        <taxon>Bacillati</taxon>
        <taxon>Bacillota</taxon>
        <taxon>Dethiobacteria</taxon>
        <taxon>Dethiobacterales</taxon>
        <taxon>Dethiobacteraceae</taxon>
        <taxon>Dethiobacter</taxon>
    </lineage>
</organism>